<evidence type="ECO:0000256" key="1">
    <source>
        <dbReference type="SAM" id="Phobius"/>
    </source>
</evidence>
<feature type="transmembrane region" description="Helical" evidence="1">
    <location>
        <begin position="6"/>
        <end position="25"/>
    </location>
</feature>
<evidence type="ECO:0000313" key="2">
    <source>
        <dbReference type="EMBL" id="OTP75274.1"/>
    </source>
</evidence>
<dbReference type="EMBL" id="NBTY01000053">
    <property type="protein sequence ID" value="OTP77360.1"/>
    <property type="molecule type" value="Genomic_DNA"/>
</dbReference>
<proteinExistence type="predicted"/>
<comment type="caution">
    <text evidence="3">The sequence shown here is derived from an EMBL/GenBank/DDBJ whole genome shotgun (WGS) entry which is preliminary data.</text>
</comment>
<dbReference type="AlphaFoldDB" id="A0A242N101"/>
<organism evidence="3 4">
    <name type="scientific">Caballeronia sordidicola</name>
    <name type="common">Burkholderia sordidicola</name>
    <dbReference type="NCBI Taxonomy" id="196367"/>
    <lineage>
        <taxon>Bacteria</taxon>
        <taxon>Pseudomonadati</taxon>
        <taxon>Pseudomonadota</taxon>
        <taxon>Betaproteobacteria</taxon>
        <taxon>Burkholderiales</taxon>
        <taxon>Burkholderiaceae</taxon>
        <taxon>Caballeronia</taxon>
    </lineage>
</organism>
<protein>
    <submittedName>
        <fullName evidence="3">Uncharacterized protein</fullName>
    </submittedName>
</protein>
<keyword evidence="1" id="KW-0472">Membrane</keyword>
<dbReference type="Proteomes" id="UP000194546">
    <property type="component" value="Unassembled WGS sequence"/>
</dbReference>
<name>A0A242N101_CABSO</name>
<sequence>MTFPLLYPAVAIFSLLLVGLLLTVIEFRQMSVRTASVRKRGLCTKEVSAEV</sequence>
<gene>
    <name evidence="3" type="ORF">PAMC26510_09205</name>
    <name evidence="2" type="ORF">PAMC26577_13450</name>
</gene>
<dbReference type="RefSeq" id="WP_155524347.1">
    <property type="nucleotide sequence ID" value="NZ_MSRG01000008.1"/>
</dbReference>
<evidence type="ECO:0000313" key="3">
    <source>
        <dbReference type="EMBL" id="OTP77360.1"/>
    </source>
</evidence>
<keyword evidence="1" id="KW-0812">Transmembrane</keyword>
<reference evidence="2 5" key="2">
    <citation type="submission" date="2017-03" db="EMBL/GenBank/DDBJ databases">
        <title>Genome analysis of strain PAMC 26577.</title>
        <authorList>
            <person name="Oh H.-M."/>
            <person name="Yang J.-A."/>
        </authorList>
    </citation>
    <scope>NUCLEOTIDE SEQUENCE [LARGE SCALE GENOMIC DNA]</scope>
    <source>
        <strain evidence="2 5">PAMC 26577</strain>
    </source>
</reference>
<keyword evidence="1" id="KW-1133">Transmembrane helix</keyword>
<dbReference type="Proteomes" id="UP000195221">
    <property type="component" value="Unassembled WGS sequence"/>
</dbReference>
<evidence type="ECO:0000313" key="5">
    <source>
        <dbReference type="Proteomes" id="UP000195221"/>
    </source>
</evidence>
<dbReference type="EMBL" id="NBTZ01000052">
    <property type="protein sequence ID" value="OTP75274.1"/>
    <property type="molecule type" value="Genomic_DNA"/>
</dbReference>
<evidence type="ECO:0000313" key="4">
    <source>
        <dbReference type="Proteomes" id="UP000194546"/>
    </source>
</evidence>
<reference evidence="3 4" key="1">
    <citation type="submission" date="2017-03" db="EMBL/GenBank/DDBJ databases">
        <title>Genome analysis of strain PAMC 26510.</title>
        <authorList>
            <person name="Oh H.-M."/>
            <person name="Yang J.-A."/>
        </authorList>
    </citation>
    <scope>NUCLEOTIDE SEQUENCE [LARGE SCALE GENOMIC DNA]</scope>
    <source>
        <strain evidence="3 4">PAMC 26510</strain>
    </source>
</reference>
<accession>A0A242N101</accession>